<organism evidence="2 3">
    <name type="scientific">Linum tenue</name>
    <dbReference type="NCBI Taxonomy" id="586396"/>
    <lineage>
        <taxon>Eukaryota</taxon>
        <taxon>Viridiplantae</taxon>
        <taxon>Streptophyta</taxon>
        <taxon>Embryophyta</taxon>
        <taxon>Tracheophyta</taxon>
        <taxon>Spermatophyta</taxon>
        <taxon>Magnoliopsida</taxon>
        <taxon>eudicotyledons</taxon>
        <taxon>Gunneridae</taxon>
        <taxon>Pentapetalae</taxon>
        <taxon>rosids</taxon>
        <taxon>fabids</taxon>
        <taxon>Malpighiales</taxon>
        <taxon>Linaceae</taxon>
        <taxon>Linum</taxon>
    </lineage>
</organism>
<evidence type="ECO:0000313" key="3">
    <source>
        <dbReference type="Proteomes" id="UP001154282"/>
    </source>
</evidence>
<evidence type="ECO:0008006" key="4">
    <source>
        <dbReference type="Google" id="ProtNLM"/>
    </source>
</evidence>
<feature type="region of interest" description="Disordered" evidence="1">
    <location>
        <begin position="182"/>
        <end position="474"/>
    </location>
</feature>
<feature type="compositionally biased region" description="Gly residues" evidence="1">
    <location>
        <begin position="195"/>
        <end position="206"/>
    </location>
</feature>
<dbReference type="PANTHER" id="PTHR37724">
    <property type="entry name" value="OS02G0564300 PROTEIN"/>
    <property type="match status" value="1"/>
</dbReference>
<protein>
    <recommendedName>
        <fullName evidence="4">DEAD-box ATP-dependent RNA helicase 33</fullName>
    </recommendedName>
</protein>
<feature type="compositionally biased region" description="Low complexity" evidence="1">
    <location>
        <begin position="278"/>
        <end position="292"/>
    </location>
</feature>
<reference evidence="2" key="1">
    <citation type="submission" date="2022-08" db="EMBL/GenBank/DDBJ databases">
        <authorList>
            <person name="Gutierrez-Valencia J."/>
        </authorList>
    </citation>
    <scope>NUCLEOTIDE SEQUENCE</scope>
</reference>
<feature type="compositionally biased region" description="Basic and acidic residues" evidence="1">
    <location>
        <begin position="299"/>
        <end position="311"/>
    </location>
</feature>
<accession>A0AAV0PIW6</accession>
<feature type="compositionally biased region" description="Basic and acidic residues" evidence="1">
    <location>
        <begin position="343"/>
        <end position="359"/>
    </location>
</feature>
<feature type="compositionally biased region" description="Polar residues" evidence="1">
    <location>
        <begin position="315"/>
        <end position="325"/>
    </location>
</feature>
<feature type="compositionally biased region" description="Polar residues" evidence="1">
    <location>
        <begin position="225"/>
        <end position="238"/>
    </location>
</feature>
<evidence type="ECO:0000313" key="2">
    <source>
        <dbReference type="EMBL" id="CAI0471187.1"/>
    </source>
</evidence>
<dbReference type="AlphaFoldDB" id="A0AAV0PIW6"/>
<feature type="compositionally biased region" description="Polar residues" evidence="1">
    <location>
        <begin position="389"/>
        <end position="418"/>
    </location>
</feature>
<gene>
    <name evidence="2" type="ORF">LITE_LOCUS38821</name>
</gene>
<name>A0AAV0PIW6_9ROSI</name>
<feature type="compositionally biased region" description="Low complexity" evidence="1">
    <location>
        <begin position="326"/>
        <end position="338"/>
    </location>
</feature>
<dbReference type="PANTHER" id="PTHR37724:SF1">
    <property type="entry name" value="OS02G0564300 PROTEIN"/>
    <property type="match status" value="1"/>
</dbReference>
<feature type="compositionally biased region" description="Basic and acidic residues" evidence="1">
    <location>
        <begin position="428"/>
        <end position="444"/>
    </location>
</feature>
<comment type="caution">
    <text evidence="2">The sequence shown here is derived from an EMBL/GenBank/DDBJ whole genome shotgun (WGS) entry which is preliminary data.</text>
</comment>
<keyword evidence="3" id="KW-1185">Reference proteome</keyword>
<proteinExistence type="predicted"/>
<sequence length="474" mass="52776">MAMSILPPHLSFSKTLASESPLFLSKFSHLSIQPKPVPRKSTVIRMGGGPRTYPGGVSRWQWKRMQAKKSKQLLKARLSRERQIYEMRKRAELKAAVAELERPWEVVNKAPTLFSVGADEQVKVLADRFQKPGGFDLWTERDGPQLFKTPDGGIPSARFFPKGVVHSVKPYGKVAGVDDEELENEELGDWPGTAGENGVGRYGGMQRGRRRFKTQNSSDLEDDSSQYSSGNSGLNNYKSVGGRRNGGEVRNRGSGRFGNASGELDSSQGRFHRKLPGRNLSNTSKSRTSSSRIQDNGEGEARGFRNGRNPDSDINDSSFQFQINNSGRTLSSRSLGRTSRIHNSSDGETRGFRSGRNMDSETYDANFQSQVKHRGSTVSRTSKSRTRSIQNNSDGDTRGFQNTRSSGSEIYDRSFQSQIKHKGRTLSSRRDIRTSSRIQHDNGRRTMNRAGVNSRSSGSEVHDMSLQEDGTYGF</sequence>
<dbReference type="EMBL" id="CAMGYJ010000009">
    <property type="protein sequence ID" value="CAI0471187.1"/>
    <property type="molecule type" value="Genomic_DNA"/>
</dbReference>
<dbReference type="Proteomes" id="UP001154282">
    <property type="component" value="Unassembled WGS sequence"/>
</dbReference>
<evidence type="ECO:0000256" key="1">
    <source>
        <dbReference type="SAM" id="MobiDB-lite"/>
    </source>
</evidence>